<keyword evidence="1 4" id="KW-0808">Transferase</keyword>
<protein>
    <submittedName>
        <fullName evidence="4">GNAT family N-acetyltransferase</fullName>
        <ecNumber evidence="4">2.3.1.-</ecNumber>
    </submittedName>
</protein>
<evidence type="ECO:0000256" key="1">
    <source>
        <dbReference type="ARBA" id="ARBA00022679"/>
    </source>
</evidence>
<keyword evidence="2 4" id="KW-0012">Acyltransferase</keyword>
<sequence length="228" mass="24246">MTAPHPLDLPALSALHGRHARFAVVHGTARRYHPAYGVFAALADDAEPSLASLAALVIEHGDVALLQAGAPPSIPGLTVVSQDVGVQMVATQITDASAPDVKPIPLGDADAPEMLALATLTEPGPFFEKTHQLGRFVGIRQDGRLVAMAGERMQPDGFTEVSGVCTHPDHRGRGYAAALMRQVARGILARGDTPFLHAYASNQAAIALYERLGFRHRREILMTRLTAA</sequence>
<dbReference type="EMBL" id="JBBGZA010000001">
    <property type="protein sequence ID" value="MEJ5095122.1"/>
    <property type="molecule type" value="Genomic_DNA"/>
</dbReference>
<dbReference type="PROSITE" id="PS51186">
    <property type="entry name" value="GNAT"/>
    <property type="match status" value="1"/>
</dbReference>
<dbReference type="PANTHER" id="PTHR43420">
    <property type="entry name" value="ACETYLTRANSFERASE"/>
    <property type="match status" value="1"/>
</dbReference>
<accession>A0ABU8Q6I2</accession>
<reference evidence="4 5" key="1">
    <citation type="submission" date="2023-12" db="EMBL/GenBank/DDBJ databases">
        <title>Gut-associated functions are favored during microbiome assembly across C. elegans life.</title>
        <authorList>
            <person name="Zimmermann J."/>
        </authorList>
    </citation>
    <scope>NUCLEOTIDE SEQUENCE [LARGE SCALE GENOMIC DNA]</scope>
    <source>
        <strain evidence="4 5">JUb134</strain>
    </source>
</reference>
<dbReference type="Pfam" id="PF08445">
    <property type="entry name" value="FR47"/>
    <property type="match status" value="1"/>
</dbReference>
<dbReference type="InterPro" id="IPR016181">
    <property type="entry name" value="Acyl_CoA_acyltransferase"/>
</dbReference>
<gene>
    <name evidence="4" type="ORF">WH159_11315</name>
</gene>
<evidence type="ECO:0000313" key="5">
    <source>
        <dbReference type="Proteomes" id="UP001380365"/>
    </source>
</evidence>
<dbReference type="InterPro" id="IPR050680">
    <property type="entry name" value="YpeA/RimI_acetyltransf"/>
</dbReference>
<dbReference type="Gene3D" id="3.40.630.30">
    <property type="match status" value="1"/>
</dbReference>
<feature type="domain" description="N-acetyltransferase" evidence="3">
    <location>
        <begin position="88"/>
        <end position="228"/>
    </location>
</feature>
<comment type="caution">
    <text evidence="4">The sequence shown here is derived from an EMBL/GenBank/DDBJ whole genome shotgun (WGS) entry which is preliminary data.</text>
</comment>
<dbReference type="InterPro" id="IPR013653">
    <property type="entry name" value="GCN5-like_dom"/>
</dbReference>
<dbReference type="RefSeq" id="WP_132882005.1">
    <property type="nucleotide sequence ID" value="NZ_JBBGZA010000001.1"/>
</dbReference>
<dbReference type="SUPFAM" id="SSF55729">
    <property type="entry name" value="Acyl-CoA N-acyltransferases (Nat)"/>
    <property type="match status" value="1"/>
</dbReference>
<keyword evidence="5" id="KW-1185">Reference proteome</keyword>
<dbReference type="EC" id="2.3.1.-" evidence="4"/>
<dbReference type="InterPro" id="IPR000182">
    <property type="entry name" value="GNAT_dom"/>
</dbReference>
<dbReference type="GO" id="GO:0016746">
    <property type="term" value="F:acyltransferase activity"/>
    <property type="evidence" value="ECO:0007669"/>
    <property type="project" value="UniProtKB-KW"/>
</dbReference>
<name>A0ABU8Q6I2_9SPHN</name>
<dbReference type="CDD" id="cd04301">
    <property type="entry name" value="NAT_SF"/>
    <property type="match status" value="1"/>
</dbReference>
<evidence type="ECO:0000313" key="4">
    <source>
        <dbReference type="EMBL" id="MEJ5095122.1"/>
    </source>
</evidence>
<organism evidence="4 5">
    <name type="scientific">Sphingomonas molluscorum</name>
    <dbReference type="NCBI Taxonomy" id="418184"/>
    <lineage>
        <taxon>Bacteria</taxon>
        <taxon>Pseudomonadati</taxon>
        <taxon>Pseudomonadota</taxon>
        <taxon>Alphaproteobacteria</taxon>
        <taxon>Sphingomonadales</taxon>
        <taxon>Sphingomonadaceae</taxon>
        <taxon>Sphingomonas</taxon>
    </lineage>
</organism>
<evidence type="ECO:0000256" key="2">
    <source>
        <dbReference type="ARBA" id="ARBA00023315"/>
    </source>
</evidence>
<evidence type="ECO:0000259" key="3">
    <source>
        <dbReference type="PROSITE" id="PS51186"/>
    </source>
</evidence>
<dbReference type="PANTHER" id="PTHR43420:SF3">
    <property type="entry name" value="N-ACETYLTRANSFERASE DOMAIN-CONTAINING PROTEIN"/>
    <property type="match status" value="1"/>
</dbReference>
<proteinExistence type="predicted"/>
<dbReference type="Proteomes" id="UP001380365">
    <property type="component" value="Unassembled WGS sequence"/>
</dbReference>